<dbReference type="AlphaFoldDB" id="A0A1I4DCQ0"/>
<organism evidence="1 2">
    <name type="scientific">Nitrosomonas aestuarii</name>
    <dbReference type="NCBI Taxonomy" id="52441"/>
    <lineage>
        <taxon>Bacteria</taxon>
        <taxon>Pseudomonadati</taxon>
        <taxon>Pseudomonadota</taxon>
        <taxon>Betaproteobacteria</taxon>
        <taxon>Nitrosomonadales</taxon>
        <taxon>Nitrosomonadaceae</taxon>
        <taxon>Nitrosomonas</taxon>
    </lineage>
</organism>
<sequence length="77" mass="8438">MKHSNPKSSITRAHCNNHFSKLFILFSAIISADMPSASAQETIDVSELPGVIVTAPANQQSEPYWVKPEKVLQGDDL</sequence>
<dbReference type="STRING" id="52441.SAMN05216302_102041"/>
<gene>
    <name evidence="1" type="ORF">SAMN05216302_102041</name>
</gene>
<reference evidence="2" key="1">
    <citation type="submission" date="2016-10" db="EMBL/GenBank/DDBJ databases">
        <authorList>
            <person name="Varghese N."/>
            <person name="Submissions S."/>
        </authorList>
    </citation>
    <scope>NUCLEOTIDE SEQUENCE [LARGE SCALE GENOMIC DNA]</scope>
    <source>
        <strain evidence="2">Nm69</strain>
    </source>
</reference>
<accession>A0A1I4DCQ0</accession>
<protein>
    <submittedName>
        <fullName evidence="1">Uncharacterized protein</fullName>
    </submittedName>
</protein>
<keyword evidence="2" id="KW-1185">Reference proteome</keyword>
<name>A0A1I4DCQ0_9PROT</name>
<evidence type="ECO:0000313" key="2">
    <source>
        <dbReference type="Proteomes" id="UP000199533"/>
    </source>
</evidence>
<proteinExistence type="predicted"/>
<evidence type="ECO:0000313" key="1">
    <source>
        <dbReference type="EMBL" id="SFK90793.1"/>
    </source>
</evidence>
<dbReference type="Proteomes" id="UP000199533">
    <property type="component" value="Unassembled WGS sequence"/>
</dbReference>
<dbReference type="EMBL" id="FOSP01000020">
    <property type="protein sequence ID" value="SFK90793.1"/>
    <property type="molecule type" value="Genomic_DNA"/>
</dbReference>